<accession>A0A1I3KDS2</accession>
<feature type="binding site" evidence="1">
    <location>
        <position position="153"/>
    </location>
    <ligand>
        <name>Zn(2+)</name>
        <dbReference type="ChEBI" id="CHEBI:29105"/>
    </ligand>
</feature>
<proteinExistence type="predicted"/>
<keyword evidence="1" id="KW-0862">Zinc</keyword>
<feature type="binding site" evidence="1">
    <location>
        <position position="157"/>
    </location>
    <ligand>
        <name>Zn(2+)</name>
        <dbReference type="ChEBI" id="CHEBI:29105"/>
    </ligand>
</feature>
<dbReference type="EMBL" id="FOQD01000011">
    <property type="protein sequence ID" value="SFI70428.1"/>
    <property type="molecule type" value="Genomic_DNA"/>
</dbReference>
<name>A0A1I3KDS2_9PLAN</name>
<dbReference type="InterPro" id="IPR011257">
    <property type="entry name" value="DNA_glycosylase"/>
</dbReference>
<keyword evidence="1" id="KW-0479">Metal-binding</keyword>
<evidence type="ECO:0000313" key="3">
    <source>
        <dbReference type="Proteomes" id="UP000199518"/>
    </source>
</evidence>
<evidence type="ECO:0000256" key="1">
    <source>
        <dbReference type="PIRSR" id="PIRSR605019-1"/>
    </source>
</evidence>
<dbReference type="Gene3D" id="1.10.340.30">
    <property type="entry name" value="Hypothetical protein, domain 2"/>
    <property type="match status" value="1"/>
</dbReference>
<protein>
    <submittedName>
        <fullName evidence="2">DNA-3-methyladenine glycosylase I</fullName>
    </submittedName>
</protein>
<dbReference type="InterPro" id="IPR005019">
    <property type="entry name" value="Adenine_glyco"/>
</dbReference>
<dbReference type="GO" id="GO:0046872">
    <property type="term" value="F:metal ion binding"/>
    <property type="evidence" value="ECO:0007669"/>
    <property type="project" value="UniProtKB-KW"/>
</dbReference>
<dbReference type="Pfam" id="PF03352">
    <property type="entry name" value="Adenine_glyco"/>
    <property type="match status" value="1"/>
</dbReference>
<dbReference type="PANTHER" id="PTHR30037:SF4">
    <property type="entry name" value="DNA-3-METHYLADENINE GLYCOSYLASE I"/>
    <property type="match status" value="1"/>
</dbReference>
<reference evidence="3" key="1">
    <citation type="submission" date="2016-10" db="EMBL/GenBank/DDBJ databases">
        <authorList>
            <person name="Varghese N."/>
            <person name="Submissions S."/>
        </authorList>
    </citation>
    <scope>NUCLEOTIDE SEQUENCE [LARGE SCALE GENOMIC DNA]</scope>
    <source>
        <strain evidence="3">DSM 26348</strain>
    </source>
</reference>
<sequence>MPVHDDRLLFEYLILEGAQAGLSWETVLKKRENYRAAFDNFEPAVVAKYKARKQAALLLNPGIIRNRLKIASAVKNAQAFLDVQAEFGTFDAYIWKFVNGKPLQNKIREPGDVLAKTAESDAMSKDLKRRGFNFVGSTICYAFMQAVGMVNDHFVSCFRHLELK</sequence>
<dbReference type="InterPro" id="IPR052891">
    <property type="entry name" value="DNA-3mA_glycosylase"/>
</dbReference>
<dbReference type="AlphaFoldDB" id="A0A1I3KDS2"/>
<dbReference type="SUPFAM" id="SSF48150">
    <property type="entry name" value="DNA-glycosylase"/>
    <property type="match status" value="1"/>
</dbReference>
<organism evidence="2 3">
    <name type="scientific">Planctomicrobium piriforme</name>
    <dbReference type="NCBI Taxonomy" id="1576369"/>
    <lineage>
        <taxon>Bacteria</taxon>
        <taxon>Pseudomonadati</taxon>
        <taxon>Planctomycetota</taxon>
        <taxon>Planctomycetia</taxon>
        <taxon>Planctomycetales</taxon>
        <taxon>Planctomycetaceae</taxon>
        <taxon>Planctomicrobium</taxon>
    </lineage>
</organism>
<dbReference type="GO" id="GO:0006284">
    <property type="term" value="P:base-excision repair"/>
    <property type="evidence" value="ECO:0007669"/>
    <property type="project" value="InterPro"/>
</dbReference>
<gene>
    <name evidence="2" type="ORF">SAMN05421753_111195</name>
</gene>
<dbReference type="PANTHER" id="PTHR30037">
    <property type="entry name" value="DNA-3-METHYLADENINE GLYCOSYLASE 1"/>
    <property type="match status" value="1"/>
</dbReference>
<keyword evidence="3" id="KW-1185">Reference proteome</keyword>
<evidence type="ECO:0000313" key="2">
    <source>
        <dbReference type="EMBL" id="SFI70428.1"/>
    </source>
</evidence>
<dbReference type="STRING" id="1576369.SAMN05421753_111195"/>
<dbReference type="GO" id="GO:0008725">
    <property type="term" value="F:DNA-3-methyladenine glycosylase activity"/>
    <property type="evidence" value="ECO:0007669"/>
    <property type="project" value="InterPro"/>
</dbReference>
<dbReference type="Proteomes" id="UP000199518">
    <property type="component" value="Unassembled WGS sequence"/>
</dbReference>